<dbReference type="EC" id="3.1.21.-" evidence="5"/>
<dbReference type="EMBL" id="JAPNKE010000002">
    <property type="protein sequence ID" value="MCY1013501.1"/>
    <property type="molecule type" value="Genomic_DNA"/>
</dbReference>
<keyword evidence="6" id="KW-1185">Reference proteome</keyword>
<reference evidence="5" key="1">
    <citation type="submission" date="2022-11" db="EMBL/GenBank/DDBJ databases">
        <title>Minimal conservation of predation-associated metabolite biosynthetic gene clusters underscores biosynthetic potential of Myxococcota including descriptions for ten novel species: Archangium lansinium sp. nov., Myxococcus landrumus sp. nov., Nannocystis bai.</title>
        <authorList>
            <person name="Ahearne A."/>
            <person name="Stevens C."/>
            <person name="Phillips K."/>
        </authorList>
    </citation>
    <scope>NUCLEOTIDE SEQUENCE</scope>
    <source>
        <strain evidence="5">Na p29</strain>
    </source>
</reference>
<feature type="domain" description="Type I restriction modification DNA specificity" evidence="4">
    <location>
        <begin position="83"/>
        <end position="188"/>
    </location>
</feature>
<gene>
    <name evidence="5" type="ORF">OV079_49835</name>
</gene>
<keyword evidence="5" id="KW-0378">Hydrolase</keyword>
<dbReference type="PANTHER" id="PTHR30408">
    <property type="entry name" value="TYPE-1 RESTRICTION ENZYME ECOKI SPECIFICITY PROTEIN"/>
    <property type="match status" value="1"/>
</dbReference>
<comment type="similarity">
    <text evidence="1">Belongs to the type-I restriction system S methylase family.</text>
</comment>
<feature type="domain" description="Type I restriction modification DNA specificity" evidence="4">
    <location>
        <begin position="255"/>
        <end position="394"/>
    </location>
</feature>
<dbReference type="InterPro" id="IPR000055">
    <property type="entry name" value="Restrct_endonuc_typeI_TRD"/>
</dbReference>
<dbReference type="GO" id="GO:0016787">
    <property type="term" value="F:hydrolase activity"/>
    <property type="evidence" value="ECO:0007669"/>
    <property type="project" value="UniProtKB-KW"/>
</dbReference>
<name>A0A9X3F0I5_9BACT</name>
<evidence type="ECO:0000256" key="1">
    <source>
        <dbReference type="ARBA" id="ARBA00010923"/>
    </source>
</evidence>
<evidence type="ECO:0000256" key="3">
    <source>
        <dbReference type="ARBA" id="ARBA00023125"/>
    </source>
</evidence>
<dbReference type="InterPro" id="IPR044946">
    <property type="entry name" value="Restrct_endonuc_typeI_TRD_sf"/>
</dbReference>
<dbReference type="Pfam" id="PF01420">
    <property type="entry name" value="Methylase_S"/>
    <property type="match status" value="2"/>
</dbReference>
<dbReference type="GO" id="GO:0009307">
    <property type="term" value="P:DNA restriction-modification system"/>
    <property type="evidence" value="ECO:0007669"/>
    <property type="project" value="UniProtKB-KW"/>
</dbReference>
<dbReference type="RefSeq" id="WP_267777502.1">
    <property type="nucleotide sequence ID" value="NZ_JAPNKE010000002.1"/>
</dbReference>
<sequence>MSAPAHWVRCTLDAIKADSDNAIAGGPFGSDLTQADYVDDPDGVPVIRGCNLGHGERRFYPDKLVFVHPHKADALRRSQAYPGDVIFTQRGTVSQVGLVPDDLPWRRFLLSQSQMKLTCDPARADPEYVYYWCRSPEVQRYVENWTIAAGVPHTNLSTLRQTPLLLPPLAEQRDIAGALSALDRRISLCDDQRAVLVQVIDLLFRTWFIDHAPTADKENGLRHPTVDEALYSRLAPAFTVDGDRRFPLAYRLLPLTELAEFQNGSAFGMTDFSPAGEGLPIIKIGELKQGITRQTRYCVARDNARRIDRGDLLLSWSGNPDTSIDTFLYFGGPAWLNQHIFKVATKRPEDRAYMFGLLRSLKPRLLAFARAKQTTGLGHVTLKDMRTVVVEYPPVMMRDAFDALTAPYFAKIGACDELRASLVATRDELLLRLMSAEARLRP</sequence>
<evidence type="ECO:0000313" key="5">
    <source>
        <dbReference type="EMBL" id="MCY1013501.1"/>
    </source>
</evidence>
<dbReference type="AlphaFoldDB" id="A0A9X3F0I5"/>
<keyword evidence="5" id="KW-0540">Nuclease</keyword>
<dbReference type="GO" id="GO:0003677">
    <property type="term" value="F:DNA binding"/>
    <property type="evidence" value="ECO:0007669"/>
    <property type="project" value="UniProtKB-KW"/>
</dbReference>
<dbReference type="PANTHER" id="PTHR30408:SF13">
    <property type="entry name" value="TYPE I RESTRICTION ENZYME HINDI SPECIFICITY SUBUNIT"/>
    <property type="match status" value="1"/>
</dbReference>
<dbReference type="InterPro" id="IPR052021">
    <property type="entry name" value="Type-I_RS_S_subunit"/>
</dbReference>
<dbReference type="SUPFAM" id="SSF116734">
    <property type="entry name" value="DNA methylase specificity domain"/>
    <property type="match status" value="2"/>
</dbReference>
<organism evidence="5 6">
    <name type="scientific">Nannocystis pusilla</name>
    <dbReference type="NCBI Taxonomy" id="889268"/>
    <lineage>
        <taxon>Bacteria</taxon>
        <taxon>Pseudomonadati</taxon>
        <taxon>Myxococcota</taxon>
        <taxon>Polyangia</taxon>
        <taxon>Nannocystales</taxon>
        <taxon>Nannocystaceae</taxon>
        <taxon>Nannocystis</taxon>
    </lineage>
</organism>
<keyword evidence="2" id="KW-0680">Restriction system</keyword>
<proteinExistence type="inferred from homology"/>
<dbReference type="GO" id="GO:0004519">
    <property type="term" value="F:endonuclease activity"/>
    <property type="evidence" value="ECO:0007669"/>
    <property type="project" value="UniProtKB-KW"/>
</dbReference>
<evidence type="ECO:0000259" key="4">
    <source>
        <dbReference type="Pfam" id="PF01420"/>
    </source>
</evidence>
<keyword evidence="3" id="KW-0238">DNA-binding</keyword>
<protein>
    <submittedName>
        <fullName evidence="5">Restriction endonuclease subunit S</fullName>
        <ecNumber evidence="5">3.1.21.-</ecNumber>
    </submittedName>
</protein>
<accession>A0A9X3F0I5</accession>
<evidence type="ECO:0000313" key="6">
    <source>
        <dbReference type="Proteomes" id="UP001150924"/>
    </source>
</evidence>
<dbReference type="Gene3D" id="3.90.220.20">
    <property type="entry name" value="DNA methylase specificity domains"/>
    <property type="match status" value="2"/>
</dbReference>
<evidence type="ECO:0000256" key="2">
    <source>
        <dbReference type="ARBA" id="ARBA00022747"/>
    </source>
</evidence>
<comment type="caution">
    <text evidence="5">The sequence shown here is derived from an EMBL/GenBank/DDBJ whole genome shotgun (WGS) entry which is preliminary data.</text>
</comment>
<dbReference type="Proteomes" id="UP001150924">
    <property type="component" value="Unassembled WGS sequence"/>
</dbReference>
<keyword evidence="5" id="KW-0255">Endonuclease</keyword>